<feature type="transmembrane region" description="Helical" evidence="4">
    <location>
        <begin position="29"/>
        <end position="47"/>
    </location>
</feature>
<evidence type="ECO:0000256" key="1">
    <source>
        <dbReference type="ARBA" id="ARBA00012346"/>
    </source>
</evidence>
<dbReference type="PANTHER" id="PTHR12935:SF0">
    <property type="entry name" value="GAMMA-GLUTAMYLCYCLOTRANSFERASE"/>
    <property type="match status" value="1"/>
</dbReference>
<evidence type="ECO:0000313" key="5">
    <source>
        <dbReference type="EMBL" id="KAJ8920297.1"/>
    </source>
</evidence>
<organism evidence="5 6">
    <name type="scientific">Exocentrus adspersus</name>
    <dbReference type="NCBI Taxonomy" id="1586481"/>
    <lineage>
        <taxon>Eukaryota</taxon>
        <taxon>Metazoa</taxon>
        <taxon>Ecdysozoa</taxon>
        <taxon>Arthropoda</taxon>
        <taxon>Hexapoda</taxon>
        <taxon>Insecta</taxon>
        <taxon>Pterygota</taxon>
        <taxon>Neoptera</taxon>
        <taxon>Endopterygota</taxon>
        <taxon>Coleoptera</taxon>
        <taxon>Polyphaga</taxon>
        <taxon>Cucujiformia</taxon>
        <taxon>Chrysomeloidea</taxon>
        <taxon>Cerambycidae</taxon>
        <taxon>Lamiinae</taxon>
        <taxon>Acanthocinini</taxon>
        <taxon>Exocentrus</taxon>
    </lineage>
</organism>
<name>A0AAV8W0U8_9CUCU</name>
<gene>
    <name evidence="5" type="ORF">NQ315_011958</name>
</gene>
<protein>
    <recommendedName>
        <fullName evidence="1">gamma-glutamylcyclotransferase</fullName>
        <ecNumber evidence="1">4.3.2.9</ecNumber>
    </recommendedName>
</protein>
<keyword evidence="4" id="KW-0472">Membrane</keyword>
<evidence type="ECO:0000256" key="2">
    <source>
        <dbReference type="ARBA" id="ARBA00023239"/>
    </source>
</evidence>
<evidence type="ECO:0000256" key="3">
    <source>
        <dbReference type="PIRSR" id="PIRSR617939-2"/>
    </source>
</evidence>
<keyword evidence="4" id="KW-0812">Transmembrane</keyword>
<accession>A0AAV8W0U8</accession>
<dbReference type="CDD" id="cd06661">
    <property type="entry name" value="GGCT_like"/>
    <property type="match status" value="1"/>
</dbReference>
<proteinExistence type="predicted"/>
<dbReference type="Proteomes" id="UP001159042">
    <property type="component" value="Unassembled WGS sequence"/>
</dbReference>
<dbReference type="GO" id="GO:0003839">
    <property type="term" value="F:gamma-glutamylcyclotransferase activity"/>
    <property type="evidence" value="ECO:0007669"/>
    <property type="project" value="UniProtKB-EC"/>
</dbReference>
<keyword evidence="6" id="KW-1185">Reference proteome</keyword>
<evidence type="ECO:0000313" key="6">
    <source>
        <dbReference type="Proteomes" id="UP001159042"/>
    </source>
</evidence>
<dbReference type="InterPro" id="IPR013024">
    <property type="entry name" value="GGCT-like"/>
</dbReference>
<dbReference type="EC" id="4.3.2.9" evidence="1"/>
<dbReference type="PANTHER" id="PTHR12935">
    <property type="entry name" value="GAMMA-GLUTAMYLCYCLOTRANSFERASE"/>
    <property type="match status" value="1"/>
</dbReference>
<feature type="binding site" evidence="3">
    <location>
        <begin position="58"/>
        <end position="63"/>
    </location>
    <ligand>
        <name>substrate</name>
    </ligand>
</feature>
<sequence length="124" mass="14356">MIITLSGLKQLQILVLVHVKMFPKKVQNILLLYYLLMMLPLIGRCASRKVTMDGKFLYFAYGSNLLEQRIHIQNPTAVRHDIGKLKDYQLDFITFSRRWKGASATIIPKKRRPRLGGPLGNRFN</sequence>
<evidence type="ECO:0000256" key="4">
    <source>
        <dbReference type="SAM" id="Phobius"/>
    </source>
</evidence>
<reference evidence="5 6" key="1">
    <citation type="journal article" date="2023" name="Insect Mol. Biol.">
        <title>Genome sequencing provides insights into the evolution of gene families encoding plant cell wall-degrading enzymes in longhorned beetles.</title>
        <authorList>
            <person name="Shin N.R."/>
            <person name="Okamura Y."/>
            <person name="Kirsch R."/>
            <person name="Pauchet Y."/>
        </authorList>
    </citation>
    <scope>NUCLEOTIDE SEQUENCE [LARGE SCALE GENOMIC DNA]</scope>
    <source>
        <strain evidence="5">EAD_L_NR</strain>
    </source>
</reference>
<keyword evidence="4" id="KW-1133">Transmembrane helix</keyword>
<keyword evidence="2" id="KW-0456">Lyase</keyword>
<dbReference type="Gene3D" id="3.10.490.10">
    <property type="entry name" value="Gamma-glutamyl cyclotransferase-like"/>
    <property type="match status" value="1"/>
</dbReference>
<dbReference type="InterPro" id="IPR017939">
    <property type="entry name" value="G-Glutamylcylcotransferase"/>
</dbReference>
<comment type="caution">
    <text evidence="5">The sequence shown here is derived from an EMBL/GenBank/DDBJ whole genome shotgun (WGS) entry which is preliminary data.</text>
</comment>
<dbReference type="AlphaFoldDB" id="A0AAV8W0U8"/>
<dbReference type="EMBL" id="JANEYG010000015">
    <property type="protein sequence ID" value="KAJ8920297.1"/>
    <property type="molecule type" value="Genomic_DNA"/>
</dbReference>